<dbReference type="PANTHER" id="PTHR37466:SF1">
    <property type="entry name" value="SLR1628 PROTEIN"/>
    <property type="match status" value="1"/>
</dbReference>
<dbReference type="Pfam" id="PF09996">
    <property type="entry name" value="DUF2237"/>
    <property type="match status" value="1"/>
</dbReference>
<accession>A0A8K0R742</accession>
<dbReference type="OrthoDB" id="1517790at2759"/>
<evidence type="ECO:0000313" key="2">
    <source>
        <dbReference type="Proteomes" id="UP000813461"/>
    </source>
</evidence>
<sequence length="161" mass="17998">MRFLRSIISSLPFLSRTPAATRQYAQVHDIQIKVGDKVLGSMERNVFKQPLALHSTRPLTGFMRTGYCEAPRADAGNHSVAGIVTNEFLDFSAARGNDLRQAGLTDGCKWCLCVSRWKEAFEARTGDDDKKVPRIVLKATNERALEGIKLEDLKKFAVDKE</sequence>
<protein>
    <submittedName>
        <fullName evidence="1">Uncharacterized protein</fullName>
    </submittedName>
</protein>
<dbReference type="PANTHER" id="PTHR37466">
    <property type="entry name" value="SLR1628 PROTEIN"/>
    <property type="match status" value="1"/>
</dbReference>
<dbReference type="Gene3D" id="3.30.56.110">
    <property type="entry name" value="Protein of unknown function DUF2237"/>
    <property type="match status" value="1"/>
</dbReference>
<dbReference type="Proteomes" id="UP000813461">
    <property type="component" value="Unassembled WGS sequence"/>
</dbReference>
<organism evidence="1 2">
    <name type="scientific">Paraphoma chrysanthemicola</name>
    <dbReference type="NCBI Taxonomy" id="798071"/>
    <lineage>
        <taxon>Eukaryota</taxon>
        <taxon>Fungi</taxon>
        <taxon>Dikarya</taxon>
        <taxon>Ascomycota</taxon>
        <taxon>Pezizomycotina</taxon>
        <taxon>Dothideomycetes</taxon>
        <taxon>Pleosporomycetidae</taxon>
        <taxon>Pleosporales</taxon>
        <taxon>Pleosporineae</taxon>
        <taxon>Phaeosphaeriaceae</taxon>
        <taxon>Paraphoma</taxon>
    </lineage>
</organism>
<dbReference type="InterPro" id="IPR018714">
    <property type="entry name" value="DUF2237"/>
</dbReference>
<dbReference type="AlphaFoldDB" id="A0A8K0R742"/>
<gene>
    <name evidence="1" type="ORF">FB567DRAFT_528322</name>
</gene>
<reference evidence="1" key="1">
    <citation type="journal article" date="2021" name="Nat. Commun.">
        <title>Genetic determinants of endophytism in the Arabidopsis root mycobiome.</title>
        <authorList>
            <person name="Mesny F."/>
            <person name="Miyauchi S."/>
            <person name="Thiergart T."/>
            <person name="Pickel B."/>
            <person name="Atanasova L."/>
            <person name="Karlsson M."/>
            <person name="Huettel B."/>
            <person name="Barry K.W."/>
            <person name="Haridas S."/>
            <person name="Chen C."/>
            <person name="Bauer D."/>
            <person name="Andreopoulos W."/>
            <person name="Pangilinan J."/>
            <person name="LaButti K."/>
            <person name="Riley R."/>
            <person name="Lipzen A."/>
            <person name="Clum A."/>
            <person name="Drula E."/>
            <person name="Henrissat B."/>
            <person name="Kohler A."/>
            <person name="Grigoriev I.V."/>
            <person name="Martin F.M."/>
            <person name="Hacquard S."/>
        </authorList>
    </citation>
    <scope>NUCLEOTIDE SEQUENCE</scope>
    <source>
        <strain evidence="1">MPI-SDFR-AT-0120</strain>
    </source>
</reference>
<name>A0A8K0R742_9PLEO</name>
<proteinExistence type="predicted"/>
<keyword evidence="2" id="KW-1185">Reference proteome</keyword>
<evidence type="ECO:0000313" key="1">
    <source>
        <dbReference type="EMBL" id="KAH7086600.1"/>
    </source>
</evidence>
<comment type="caution">
    <text evidence="1">The sequence shown here is derived from an EMBL/GenBank/DDBJ whole genome shotgun (WGS) entry which is preliminary data.</text>
</comment>
<dbReference type="EMBL" id="JAGMVJ010000011">
    <property type="protein sequence ID" value="KAH7086600.1"/>
    <property type="molecule type" value="Genomic_DNA"/>
</dbReference>